<proteinExistence type="predicted"/>
<evidence type="ECO:0000313" key="3">
    <source>
        <dbReference type="EMBL" id="SUZ08250.1"/>
    </source>
</evidence>
<gene>
    <name evidence="2" type="ORF">BGT96224_2486</name>
    <name evidence="3" type="ORF">BGT96224V2_LOCUS1417</name>
</gene>
<dbReference type="Proteomes" id="UP000053110">
    <property type="component" value="Unassembled WGS sequence"/>
</dbReference>
<dbReference type="InterPro" id="IPR017943">
    <property type="entry name" value="Bactericidal_perm-incr_a/b_dom"/>
</dbReference>
<evidence type="ECO:0000259" key="1">
    <source>
        <dbReference type="Pfam" id="PF19343"/>
    </source>
</evidence>
<dbReference type="OrthoDB" id="5407957at2759"/>
<dbReference type="EMBL" id="KE374988">
    <property type="protein sequence ID" value="EPQ66744.1"/>
    <property type="molecule type" value="Genomic_DNA"/>
</dbReference>
<dbReference type="AlphaFoldDB" id="A0A061HM32"/>
<reference evidence="2" key="2">
    <citation type="submission" date="2013-01" db="EMBL/GenBank/DDBJ databases">
        <title>The wheat powdery mildew genome reveals unique evolution of an obligate biotroph.</title>
        <authorList>
            <person name="Oberhaensli S."/>
            <person name="Wicker T."/>
            <person name="Keller B."/>
        </authorList>
    </citation>
    <scope>NUCLEOTIDE SEQUENCE</scope>
    <source>
        <strain evidence="2">96224</strain>
    </source>
</reference>
<feature type="domain" description="HAM1-like N-terminal" evidence="1">
    <location>
        <begin position="29"/>
        <end position="181"/>
    </location>
</feature>
<dbReference type="Gene3D" id="3.15.10.10">
    <property type="entry name" value="Bactericidal permeability-increasing protein, domain 1"/>
    <property type="match status" value="1"/>
</dbReference>
<dbReference type="PANTHER" id="PTHR31138:SF4">
    <property type="entry name" value="DUF5923 DOMAIN-CONTAINING PROTEIN"/>
    <property type="match status" value="1"/>
</dbReference>
<accession>A0A061HM32</accession>
<evidence type="ECO:0000313" key="2">
    <source>
        <dbReference type="EMBL" id="EPQ66744.1"/>
    </source>
</evidence>
<dbReference type="HOGENOM" id="CLU_013290_0_0_1"/>
<reference evidence="3" key="3">
    <citation type="submission" date="2018-07" db="EMBL/GenBank/DDBJ databases">
        <authorList>
            <person name="Quirk P.G."/>
            <person name="Krulwich T.A."/>
        </authorList>
    </citation>
    <scope>NUCLEOTIDE SEQUENCE</scope>
    <source>
        <strain evidence="3">96224</strain>
    </source>
</reference>
<dbReference type="InterPro" id="IPR045967">
    <property type="entry name" value="HAM1-like_N"/>
</dbReference>
<dbReference type="GO" id="GO:0008289">
    <property type="term" value="F:lipid binding"/>
    <property type="evidence" value="ECO:0007669"/>
    <property type="project" value="InterPro"/>
</dbReference>
<dbReference type="PANTHER" id="PTHR31138">
    <property type="entry name" value="CHROMOSOME 19, WHOLE GENOME SHOTGUN SEQUENCE"/>
    <property type="match status" value="1"/>
</dbReference>
<dbReference type="SUPFAM" id="SSF55394">
    <property type="entry name" value="Bactericidal permeability-increasing protein, BPI"/>
    <property type="match status" value="1"/>
</dbReference>
<dbReference type="EMBL" id="UIGY01000015">
    <property type="protein sequence ID" value="SUZ08250.1"/>
    <property type="molecule type" value="Genomic_DNA"/>
</dbReference>
<dbReference type="Pfam" id="PF19343">
    <property type="entry name" value="HAM1_N"/>
    <property type="match status" value="2"/>
</dbReference>
<reference evidence="4" key="1">
    <citation type="journal article" date="2013" name="Nat. Genet.">
        <title>The wheat powdery mildew genome shows the unique evolution of an obligate biotroph.</title>
        <authorList>
            <person name="Wicker T."/>
            <person name="Oberhaensli S."/>
            <person name="Parlange F."/>
            <person name="Buchmann J.P."/>
            <person name="Shatalina M."/>
            <person name="Roffler S."/>
            <person name="Ben-David R."/>
            <person name="Dolezel J."/>
            <person name="Simkova H."/>
            <person name="Schulze-Lefert P."/>
            <person name="Spanu P.D."/>
            <person name="Bruggmann R."/>
            <person name="Amselem J."/>
            <person name="Quesneville H."/>
            <person name="Ver Loren van Themaat E."/>
            <person name="Paape T."/>
            <person name="Shimizu K.K."/>
            <person name="Keller B."/>
        </authorList>
    </citation>
    <scope>NUCLEOTIDE SEQUENCE [LARGE SCALE GENOMIC DNA]</scope>
    <source>
        <strain evidence="4">96224</strain>
    </source>
</reference>
<evidence type="ECO:0000313" key="4">
    <source>
        <dbReference type="Proteomes" id="UP000053110"/>
    </source>
</evidence>
<protein>
    <submittedName>
        <fullName evidence="3">Bgt-2486</fullName>
    </submittedName>
</protein>
<organism evidence="3">
    <name type="scientific">Blumeria graminis f. sp. tritici 96224</name>
    <dbReference type="NCBI Taxonomy" id="1268274"/>
    <lineage>
        <taxon>Eukaryota</taxon>
        <taxon>Fungi</taxon>
        <taxon>Dikarya</taxon>
        <taxon>Ascomycota</taxon>
        <taxon>Pezizomycotina</taxon>
        <taxon>Leotiomycetes</taxon>
        <taxon>Erysiphales</taxon>
        <taxon>Erysiphaceae</taxon>
        <taxon>Blumeria</taxon>
    </lineage>
</organism>
<feature type="domain" description="HAM1-like N-terminal" evidence="1">
    <location>
        <begin position="229"/>
        <end position="575"/>
    </location>
</feature>
<sequence>MPFLGTRKKCNVGDEELLLPYNEDLTSLGRNVHQKMQVYQILRALNKGFMPSTEQLIVMIKLLLDSEFLSQETTSISESGQKLLSYLRQWMQQLIQLLGDKNNNNQIQNLIAYAKHARLSIDSEHLNEFAKNSRMRGDILAAYESIKTASSLLLTNSDFRIFLSDLNNISRQILSDTANTISFISDEASKEIDPLSGEGQISRPLDSDDNVAPTMKDLNNEIRIISTVTVDGLKKSVQGAKSSVNKHVSQDNKQILIKRLKAVANRLRKRRDYSDSVNALSYLVQRYVKIYSQSLDETFGEFQNDIEANDALQNTLKELWSLLTLFGDKKAWDILESDIKKVMGHSQKDPNFENLCIEISRLAEDIFTNPEFFESIDKKLAELKTRYQEGGSDSHLFEDLNTLTSQIQRVFDSVMNDEDVSKLWHTTNSIFSTFCQPGNLSSKLPMDIYSIILPLLIQIIQYIPVPRLEISVPEIDLLLENIVFEPGNTINHSSFFPFRLKIQSLNELTLHKARFRLFSTATSLMSIKLQGLSLCTEEVGFWFHLHRGLFWFSDEGIASFALDGRGIDIELDIEIGKERLENILTLRDVRVKVHNLSYKIQKSRLMWLAWLLKPLLRPLFRRALEQKVSSAIKMFFHSCNRELLFARERWRATRISNPQDLRTFLRAILTRLKPRDDPDAYTNFGIRGAAGMKGNPFYGKYAPGSIVKLWDEEVTRADEVVHENAATRDWRNNIFDIKV</sequence>
<name>A0A061HM32_BLUGR</name>